<evidence type="ECO:0000259" key="5">
    <source>
        <dbReference type="PROSITE" id="PS50801"/>
    </source>
</evidence>
<dbReference type="NCBIfam" id="TIGR00377">
    <property type="entry name" value="ant_ant_sig"/>
    <property type="match status" value="1"/>
</dbReference>
<dbReference type="InterPro" id="IPR003658">
    <property type="entry name" value="Anti-sigma_ant"/>
</dbReference>
<reference evidence="7" key="1">
    <citation type="journal article" date="2017" name="Med. Chem. Commun.">
        <title>Nonomuraea sp. ATCC 55076 harbours the largest actinomycete chromosome to date and the kistamicin biosynthetic gene cluster.</title>
        <authorList>
            <person name="Nazari B."/>
            <person name="Forneris C.C."/>
            <person name="Gibson M.I."/>
            <person name="Moon K."/>
            <person name="Schramma K.R."/>
            <person name="Seyedsayamdost M.R."/>
        </authorList>
    </citation>
    <scope>NUCLEOTIDE SEQUENCE [LARGE SCALE GENOMIC DNA]</scope>
    <source>
        <strain evidence="7">ATCC 55076</strain>
    </source>
</reference>
<feature type="transmembrane region" description="Helical" evidence="4">
    <location>
        <begin position="59"/>
        <end position="77"/>
    </location>
</feature>
<keyword evidence="4" id="KW-1133">Transmembrane helix</keyword>
<dbReference type="InterPro" id="IPR002645">
    <property type="entry name" value="STAS_dom"/>
</dbReference>
<keyword evidence="7" id="KW-1185">Reference proteome</keyword>
<evidence type="ECO:0000313" key="7">
    <source>
        <dbReference type="Proteomes" id="UP000190797"/>
    </source>
</evidence>
<protein>
    <recommendedName>
        <fullName evidence="2">Anti-sigma factor antagonist</fullName>
    </recommendedName>
</protein>
<dbReference type="STRING" id="1909395.BKM31_17475"/>
<dbReference type="KEGG" id="noa:BKM31_17475"/>
<evidence type="ECO:0000313" key="6">
    <source>
        <dbReference type="EMBL" id="AQZ63012.1"/>
    </source>
</evidence>
<accession>A0A1U9ZYI3</accession>
<dbReference type="PANTHER" id="PTHR33495">
    <property type="entry name" value="ANTI-SIGMA FACTOR ANTAGONIST TM_1081-RELATED-RELATED"/>
    <property type="match status" value="1"/>
</dbReference>
<dbReference type="Gene3D" id="3.30.750.24">
    <property type="entry name" value="STAS domain"/>
    <property type="match status" value="1"/>
</dbReference>
<dbReference type="InterPro" id="IPR036513">
    <property type="entry name" value="STAS_dom_sf"/>
</dbReference>
<dbReference type="PROSITE" id="PS50801">
    <property type="entry name" value="STAS"/>
    <property type="match status" value="1"/>
</dbReference>
<dbReference type="Pfam" id="PF01740">
    <property type="entry name" value="STAS"/>
    <property type="match status" value="1"/>
</dbReference>
<dbReference type="CDD" id="cd07043">
    <property type="entry name" value="STAS_anti-anti-sigma_factors"/>
    <property type="match status" value="1"/>
</dbReference>
<gene>
    <name evidence="6" type="ORF">BKM31_17475</name>
</gene>
<evidence type="ECO:0000256" key="1">
    <source>
        <dbReference type="ARBA" id="ARBA00009013"/>
    </source>
</evidence>
<name>A0A1U9ZYI3_9ACTN</name>
<organism evidence="6 7">
    <name type="scientific">[Actinomadura] parvosata subsp. kistnae</name>
    <dbReference type="NCBI Taxonomy" id="1909395"/>
    <lineage>
        <taxon>Bacteria</taxon>
        <taxon>Bacillati</taxon>
        <taxon>Actinomycetota</taxon>
        <taxon>Actinomycetes</taxon>
        <taxon>Streptosporangiales</taxon>
        <taxon>Streptosporangiaceae</taxon>
        <taxon>Nonomuraea</taxon>
    </lineage>
</organism>
<dbReference type="SUPFAM" id="SSF52091">
    <property type="entry name" value="SpoIIaa-like"/>
    <property type="match status" value="1"/>
</dbReference>
<evidence type="ECO:0000256" key="2">
    <source>
        <dbReference type="RuleBase" id="RU003749"/>
    </source>
</evidence>
<proteinExistence type="inferred from homology"/>
<dbReference type="AlphaFoldDB" id="A0A1U9ZYI3"/>
<dbReference type="EMBL" id="CP017717">
    <property type="protein sequence ID" value="AQZ63012.1"/>
    <property type="molecule type" value="Genomic_DNA"/>
</dbReference>
<sequence length="142" mass="14991">MSDDDDGAAERFTVSIGLHEDFIVARAAGELDYASAGLLHQQIKDAWATTQSAGLVVDLSGLTFCDSMGVGVLVLLLRQSREQRSNLVLSALPRHLERILTITGLRTAFQVEASAEEAIQVVQGTPSAGPASAESPGENEPS</sequence>
<dbReference type="GO" id="GO:0043856">
    <property type="term" value="F:anti-sigma factor antagonist activity"/>
    <property type="evidence" value="ECO:0007669"/>
    <property type="project" value="InterPro"/>
</dbReference>
<evidence type="ECO:0000256" key="4">
    <source>
        <dbReference type="SAM" id="Phobius"/>
    </source>
</evidence>
<feature type="domain" description="STAS" evidence="5">
    <location>
        <begin position="12"/>
        <end position="122"/>
    </location>
</feature>
<feature type="region of interest" description="Disordered" evidence="3">
    <location>
        <begin position="122"/>
        <end position="142"/>
    </location>
</feature>
<dbReference type="PANTHER" id="PTHR33495:SF2">
    <property type="entry name" value="ANTI-SIGMA FACTOR ANTAGONIST TM_1081-RELATED"/>
    <property type="match status" value="1"/>
</dbReference>
<comment type="similarity">
    <text evidence="1 2">Belongs to the anti-sigma-factor antagonist family.</text>
</comment>
<evidence type="ECO:0000256" key="3">
    <source>
        <dbReference type="SAM" id="MobiDB-lite"/>
    </source>
</evidence>
<dbReference type="Proteomes" id="UP000190797">
    <property type="component" value="Chromosome"/>
</dbReference>
<dbReference type="RefSeq" id="WP_186405185.1">
    <property type="nucleotide sequence ID" value="NZ_CP017717.1"/>
</dbReference>
<keyword evidence="4" id="KW-0812">Transmembrane</keyword>
<keyword evidence="4" id="KW-0472">Membrane</keyword>